<dbReference type="Gene3D" id="3.40.50.300">
    <property type="entry name" value="P-loop containing nucleotide triphosphate hydrolases"/>
    <property type="match status" value="3"/>
</dbReference>
<feature type="domain" description="ATPase dynein-related AAA" evidence="3">
    <location>
        <begin position="99"/>
        <end position="220"/>
    </location>
</feature>
<dbReference type="GO" id="GO:0005737">
    <property type="term" value="C:cytoplasm"/>
    <property type="evidence" value="ECO:0007669"/>
    <property type="project" value="TreeGrafter"/>
</dbReference>
<dbReference type="AlphaFoldDB" id="A0AAD9DHX6"/>
<evidence type="ECO:0000259" key="3">
    <source>
        <dbReference type="Pfam" id="PF07728"/>
    </source>
</evidence>
<protein>
    <submittedName>
        <fullName evidence="4">VWA domain-containing protein</fullName>
    </submittedName>
</protein>
<feature type="domain" description="ATPase dynein-related AAA" evidence="3">
    <location>
        <begin position="338"/>
        <end position="460"/>
    </location>
</feature>
<dbReference type="EMBL" id="JATAAI010000004">
    <property type="protein sequence ID" value="KAK1746248.1"/>
    <property type="molecule type" value="Genomic_DNA"/>
</dbReference>
<reference evidence="4" key="1">
    <citation type="submission" date="2023-06" db="EMBL/GenBank/DDBJ databases">
        <title>Survivors Of The Sea: Transcriptome response of Skeletonema marinoi to long-term dormancy.</title>
        <authorList>
            <person name="Pinder M.I.M."/>
            <person name="Kourtchenko O."/>
            <person name="Robertson E.K."/>
            <person name="Larsson T."/>
            <person name="Maumus F."/>
            <person name="Osuna-Cruz C.M."/>
            <person name="Vancaester E."/>
            <person name="Stenow R."/>
            <person name="Vandepoele K."/>
            <person name="Ploug H."/>
            <person name="Bruchert V."/>
            <person name="Godhe A."/>
            <person name="Topel M."/>
        </authorList>
    </citation>
    <scope>NUCLEOTIDE SEQUENCE</scope>
    <source>
        <strain evidence="4">R05AC</strain>
    </source>
</reference>
<dbReference type="Pfam" id="PF07728">
    <property type="entry name" value="AAA_5"/>
    <property type="match status" value="3"/>
</dbReference>
<accession>A0AAD9DHX6</accession>
<dbReference type="InterPro" id="IPR039891">
    <property type="entry name" value="VWA8"/>
</dbReference>
<dbReference type="PANTHER" id="PTHR21610">
    <property type="entry name" value="VON WILLEBRAND FACTOR A DOMAIN-CONTAINING PROTEIN 8"/>
    <property type="match status" value="1"/>
</dbReference>
<keyword evidence="5" id="KW-1185">Reference proteome</keyword>
<evidence type="ECO:0000256" key="1">
    <source>
        <dbReference type="SAM" id="Coils"/>
    </source>
</evidence>
<keyword evidence="1" id="KW-0175">Coiled coil</keyword>
<dbReference type="GO" id="GO:0005524">
    <property type="term" value="F:ATP binding"/>
    <property type="evidence" value="ECO:0007669"/>
    <property type="project" value="InterPro"/>
</dbReference>
<comment type="caution">
    <text evidence="4">The sequence shown here is derived from an EMBL/GenBank/DDBJ whole genome shotgun (WGS) entry which is preliminary data.</text>
</comment>
<feature type="region of interest" description="Disordered" evidence="2">
    <location>
        <begin position="860"/>
        <end position="895"/>
    </location>
</feature>
<dbReference type="Proteomes" id="UP001224775">
    <property type="component" value="Unassembled WGS sequence"/>
</dbReference>
<dbReference type="PANTHER" id="PTHR21610:SF9">
    <property type="entry name" value="VON WILLEBRAND FACTOR A DOMAIN-CONTAINING PROTEIN 8"/>
    <property type="match status" value="1"/>
</dbReference>
<evidence type="ECO:0000256" key="2">
    <source>
        <dbReference type="SAM" id="MobiDB-lite"/>
    </source>
</evidence>
<proteinExistence type="predicted"/>
<feature type="compositionally biased region" description="Gly residues" evidence="2">
    <location>
        <begin position="880"/>
        <end position="895"/>
    </location>
</feature>
<sequence length="1192" mass="132924">MVILLRSSLRSLQLPRRTIRSIGTVSDNSVTIDDITVENPPIGTAPHLIPRLPLRLDFQNIESSIPPCHLSHLRWMLQKDLVLQQDFLLLGLPNLARERRQLILLYASLLGREIEYVSLSKDTSEADLKQRKEVTNNGTIYTNQAPVRAAINGRLLVLDGLEKAERNLPLDDGTMLLSPDVRGEHPGGIPVHPDFRVAALGTIAEDDGTIALDPPLRSRFQARLAHRAISNGLLDTDTLKYLMKTVGGVSGGVSLDLIHNAVRYLEQYQDNITPRAALNAHGISLGGEMIETYDIVAPFEVKTVTAPKMNRSSYIETTTTKAIGDLILAGFESGNSAVALVGPKGCYKSTVAKDIVEKLDLHPDITARDLLQSRGTDERGDTIWRDTPLTRAARSGKYVIMDGIDKLRSDTMSSLAMLLERGWAVLPDGTSFYANDKFRCIAIAHPPSEKSWITPEIKTMFHWINAKPLPRDELQEVLSGLFPNVSTDTLEKILNLQEYLNNVIVDSDAEKEAMQLSLRKIKHICRRADQNPEELGSIIHNCLMTSFLPELEQNIVEKCLARCGIVTNDNKFFENFFSQQYSFTEDPLLNSCKRSATNPLLVPNVEFFPNPMQENVMRQVLVSHSVGERALLITGYQGVGKNKIVDNLLSHLNCEREYTQLHRDTTIQSLMLSPSVEDGKIVFNDSPLIRAAKNGRILVLDEADKAPTEVVALLKGLIEDGQLSLPDGRVLCYDESDVHGSNHIKIHPDFRIWALTNPAVFPFQGNDLSRHMSDVFACHIVPPMDEESHRRILTSYGKGVHPDVINKLVKVWEDLRVAHETGVISYIFSVRESVSIVKHLSAFPDEGVQTAIENVLAFDPSSPKHGKEDPDNTPHVGGNTWAGGTGGSDTAGLGGRGGPYRLDKGHPIHQISDEMKAQVSEEAKQRAKEMANEALAKKLEELNMGKLDWERYNSVRARVEENIKDMKRYLKDLKKRKEERQWLHRQTSGELDENRLVEVLAGERDVFKRRGNPADRDTFLSNPINIKLVVDVSASMYRFGYDGRLERLLEATLMIMECFKGDKRFNLHITGHNGSSPKIDLVHPSMELDEATQLRVLENHTIEAIEVAVEESAPDTLVIAISDANLNRYDITLKDLKPLQSAKVHAHLIFIASLGDEAAALDKAVPNERAQCCMNTSDLPLIIKKIVTSALK</sequence>
<evidence type="ECO:0000313" key="4">
    <source>
        <dbReference type="EMBL" id="KAK1746248.1"/>
    </source>
</evidence>
<dbReference type="GO" id="GO:0016887">
    <property type="term" value="F:ATP hydrolysis activity"/>
    <property type="evidence" value="ECO:0007669"/>
    <property type="project" value="InterPro"/>
</dbReference>
<feature type="coiled-coil region" evidence="1">
    <location>
        <begin position="917"/>
        <end position="976"/>
    </location>
</feature>
<dbReference type="SUPFAM" id="SSF52540">
    <property type="entry name" value="P-loop containing nucleoside triphosphate hydrolases"/>
    <property type="match status" value="3"/>
</dbReference>
<feature type="domain" description="ATPase dynein-related AAA" evidence="3">
    <location>
        <begin position="631"/>
        <end position="774"/>
    </location>
</feature>
<dbReference type="InterPro" id="IPR011704">
    <property type="entry name" value="ATPase_dyneun-rel_AAA"/>
</dbReference>
<organism evidence="4 5">
    <name type="scientific">Skeletonema marinoi</name>
    <dbReference type="NCBI Taxonomy" id="267567"/>
    <lineage>
        <taxon>Eukaryota</taxon>
        <taxon>Sar</taxon>
        <taxon>Stramenopiles</taxon>
        <taxon>Ochrophyta</taxon>
        <taxon>Bacillariophyta</taxon>
        <taxon>Coscinodiscophyceae</taxon>
        <taxon>Thalassiosirophycidae</taxon>
        <taxon>Thalassiosirales</taxon>
        <taxon>Skeletonemataceae</taxon>
        <taxon>Skeletonema</taxon>
        <taxon>Skeletonema marinoi-dohrnii complex</taxon>
    </lineage>
</organism>
<gene>
    <name evidence="4" type="ORF">QTG54_002855</name>
</gene>
<name>A0AAD9DHX6_9STRA</name>
<dbReference type="InterPro" id="IPR027417">
    <property type="entry name" value="P-loop_NTPase"/>
</dbReference>
<evidence type="ECO:0000313" key="5">
    <source>
        <dbReference type="Proteomes" id="UP001224775"/>
    </source>
</evidence>